<organism evidence="2 3">
    <name type="scientific">Massariosphaeria phaeospora</name>
    <dbReference type="NCBI Taxonomy" id="100035"/>
    <lineage>
        <taxon>Eukaryota</taxon>
        <taxon>Fungi</taxon>
        <taxon>Dikarya</taxon>
        <taxon>Ascomycota</taxon>
        <taxon>Pezizomycotina</taxon>
        <taxon>Dothideomycetes</taxon>
        <taxon>Pleosporomycetidae</taxon>
        <taxon>Pleosporales</taxon>
        <taxon>Pleosporales incertae sedis</taxon>
        <taxon>Massariosphaeria</taxon>
    </lineage>
</organism>
<reference evidence="2 3" key="1">
    <citation type="submission" date="2020-01" db="EMBL/GenBank/DDBJ databases">
        <authorList>
            <consortium name="DOE Joint Genome Institute"/>
            <person name="Haridas S."/>
            <person name="Albert R."/>
            <person name="Binder M."/>
            <person name="Bloem J."/>
            <person name="Labutti K."/>
            <person name="Salamov A."/>
            <person name="Andreopoulos B."/>
            <person name="Baker S.E."/>
            <person name="Barry K."/>
            <person name="Bills G."/>
            <person name="Bluhm B.H."/>
            <person name="Cannon C."/>
            <person name="Castanera R."/>
            <person name="Culley D.E."/>
            <person name="Daum C."/>
            <person name="Ezra D."/>
            <person name="Gonzalez J.B."/>
            <person name="Henrissat B."/>
            <person name="Kuo A."/>
            <person name="Liang C."/>
            <person name="Lipzen A."/>
            <person name="Lutzoni F."/>
            <person name="Magnuson J."/>
            <person name="Mondo S."/>
            <person name="Nolan M."/>
            <person name="Ohm R."/>
            <person name="Pangilinan J."/>
            <person name="Park H.-J.H."/>
            <person name="Ramirez L."/>
            <person name="Alfaro M."/>
            <person name="Sun H."/>
            <person name="Tritt A."/>
            <person name="Yoshinaga Y."/>
            <person name="Zwiers L.-H.L."/>
            <person name="Turgeon B.G."/>
            <person name="Goodwin S.B."/>
            <person name="Spatafora J.W."/>
            <person name="Crous P.W."/>
            <person name="Grigoriev I.V."/>
        </authorList>
    </citation>
    <scope>NUCLEOTIDE SEQUENCE [LARGE SCALE GENOMIC DNA]</scope>
    <source>
        <strain evidence="2 3">CBS 611.86</strain>
    </source>
</reference>
<dbReference type="EMBL" id="JAADJZ010000006">
    <property type="protein sequence ID" value="KAF2874046.1"/>
    <property type="molecule type" value="Genomic_DNA"/>
</dbReference>
<accession>A0A7C8IBN8</accession>
<keyword evidence="3" id="KW-1185">Reference proteome</keyword>
<sequence>MLVARLALAPALTQRVSLILPPLDSPHLTLHSVPPPQPGPALQQRRLSASPGPLREGDRLHRTAREGAVRRPSGHQTQPFDASGAGHVDREVRACGRALATCLCWPSPERGQRAQSRAVAAHARRAPKRLECLHASASQAAWSGLCRRCSGGGSPQRQRPTATRVDVDGAQAWGSLSRRGRGSVIWRFAVCTLSSPRALLLPQGSSTPRPWASVIPTGVTPGAMSYEYHLVRAILRNNHSIAVGPAYLGPLPC</sequence>
<evidence type="ECO:0000313" key="3">
    <source>
        <dbReference type="Proteomes" id="UP000481861"/>
    </source>
</evidence>
<gene>
    <name evidence="2" type="ORF">BDV95DRAFT_320231</name>
</gene>
<evidence type="ECO:0000313" key="2">
    <source>
        <dbReference type="EMBL" id="KAF2874046.1"/>
    </source>
</evidence>
<evidence type="ECO:0000256" key="1">
    <source>
        <dbReference type="SAM" id="MobiDB-lite"/>
    </source>
</evidence>
<proteinExistence type="predicted"/>
<feature type="compositionally biased region" description="Basic and acidic residues" evidence="1">
    <location>
        <begin position="55"/>
        <end position="69"/>
    </location>
</feature>
<protein>
    <submittedName>
        <fullName evidence="2">Uncharacterized protein</fullName>
    </submittedName>
</protein>
<feature type="region of interest" description="Disordered" evidence="1">
    <location>
        <begin position="29"/>
        <end position="86"/>
    </location>
</feature>
<dbReference type="Proteomes" id="UP000481861">
    <property type="component" value="Unassembled WGS sequence"/>
</dbReference>
<comment type="caution">
    <text evidence="2">The sequence shown here is derived from an EMBL/GenBank/DDBJ whole genome shotgun (WGS) entry which is preliminary data.</text>
</comment>
<name>A0A7C8IBN8_9PLEO</name>
<dbReference type="AlphaFoldDB" id="A0A7C8IBN8"/>